<keyword evidence="1" id="KW-0472">Membrane</keyword>
<feature type="transmembrane region" description="Helical" evidence="1">
    <location>
        <begin position="47"/>
        <end position="63"/>
    </location>
</feature>
<evidence type="ECO:0008006" key="4">
    <source>
        <dbReference type="Google" id="ProtNLM"/>
    </source>
</evidence>
<comment type="caution">
    <text evidence="2">The sequence shown here is derived from an EMBL/GenBank/DDBJ whole genome shotgun (WGS) entry which is preliminary data.</text>
</comment>
<accession>A0A1F4Y4H5</accession>
<feature type="transmembrane region" description="Helical" evidence="1">
    <location>
        <begin position="7"/>
        <end position="27"/>
    </location>
</feature>
<evidence type="ECO:0000313" key="3">
    <source>
        <dbReference type="Proteomes" id="UP000176568"/>
    </source>
</evidence>
<organism evidence="2 3">
    <name type="scientific">Candidatus Adlerbacteria bacterium RIFOXYC1_FULL_48_26</name>
    <dbReference type="NCBI Taxonomy" id="1797247"/>
    <lineage>
        <taxon>Bacteria</taxon>
        <taxon>Candidatus Adleribacteriota</taxon>
    </lineage>
</organism>
<name>A0A1F4Y4H5_9BACT</name>
<dbReference type="Proteomes" id="UP000176568">
    <property type="component" value="Unassembled WGS sequence"/>
</dbReference>
<proteinExistence type="predicted"/>
<dbReference type="Pfam" id="PF04070">
    <property type="entry name" value="DUF378"/>
    <property type="match status" value="1"/>
</dbReference>
<dbReference type="PANTHER" id="PTHR37304:SF1">
    <property type="entry name" value="MEMBRANE PROTEIN"/>
    <property type="match status" value="1"/>
</dbReference>
<evidence type="ECO:0000256" key="1">
    <source>
        <dbReference type="SAM" id="Phobius"/>
    </source>
</evidence>
<keyword evidence="1" id="KW-0812">Transmembrane</keyword>
<protein>
    <recommendedName>
        <fullName evidence="4">DUF378 domain-containing protein</fullName>
    </recommendedName>
</protein>
<dbReference type="STRING" id="1797247.A2419_02420"/>
<evidence type="ECO:0000313" key="2">
    <source>
        <dbReference type="EMBL" id="OGC88860.1"/>
    </source>
</evidence>
<gene>
    <name evidence="2" type="ORF">A2419_02420</name>
</gene>
<dbReference type="EMBL" id="MEXB01000002">
    <property type="protein sequence ID" value="OGC88860.1"/>
    <property type="molecule type" value="Genomic_DNA"/>
</dbReference>
<keyword evidence="1" id="KW-1133">Transmembrane helix</keyword>
<dbReference type="PANTHER" id="PTHR37304">
    <property type="entry name" value="MEMBRANE PROTEIN-RELATED"/>
    <property type="match status" value="1"/>
</dbReference>
<sequence>MKVVHIIAFLLLVVGGLNWGLVGLGGFAGSDWNIVHMIVGSWPMVEWAVYVLVGASAVWLLVGHKKACRECAM</sequence>
<reference evidence="2 3" key="1">
    <citation type="journal article" date="2016" name="Nat. Commun.">
        <title>Thousands of microbial genomes shed light on interconnected biogeochemical processes in an aquifer system.</title>
        <authorList>
            <person name="Anantharaman K."/>
            <person name="Brown C.T."/>
            <person name="Hug L.A."/>
            <person name="Sharon I."/>
            <person name="Castelle C.J."/>
            <person name="Probst A.J."/>
            <person name="Thomas B.C."/>
            <person name="Singh A."/>
            <person name="Wilkins M.J."/>
            <person name="Karaoz U."/>
            <person name="Brodie E.L."/>
            <person name="Williams K.H."/>
            <person name="Hubbard S.S."/>
            <person name="Banfield J.F."/>
        </authorList>
    </citation>
    <scope>NUCLEOTIDE SEQUENCE [LARGE SCALE GENOMIC DNA]</scope>
</reference>
<dbReference type="AlphaFoldDB" id="A0A1F4Y4H5"/>
<dbReference type="InterPro" id="IPR007211">
    <property type="entry name" value="DUF378"/>
</dbReference>